<evidence type="ECO:0000313" key="4">
    <source>
        <dbReference type="Proteomes" id="UP000332933"/>
    </source>
</evidence>
<protein>
    <submittedName>
        <fullName evidence="3">Aste57867_25323 protein</fullName>
    </submittedName>
</protein>
<organism evidence="3 4">
    <name type="scientific">Aphanomyces stellatus</name>
    <dbReference type="NCBI Taxonomy" id="120398"/>
    <lineage>
        <taxon>Eukaryota</taxon>
        <taxon>Sar</taxon>
        <taxon>Stramenopiles</taxon>
        <taxon>Oomycota</taxon>
        <taxon>Saprolegniomycetes</taxon>
        <taxon>Saprolegniales</taxon>
        <taxon>Verrucalvaceae</taxon>
        <taxon>Aphanomyces</taxon>
    </lineage>
</organism>
<reference evidence="2" key="2">
    <citation type="submission" date="2019-06" db="EMBL/GenBank/DDBJ databases">
        <title>Genomics analysis of Aphanomyces spp. identifies a new class of oomycete effector associated with host adaptation.</title>
        <authorList>
            <person name="Gaulin E."/>
        </authorList>
    </citation>
    <scope>NUCLEOTIDE SEQUENCE</scope>
    <source>
        <strain evidence="2">CBS 578.67</strain>
    </source>
</reference>
<keyword evidence="4" id="KW-1185">Reference proteome</keyword>
<gene>
    <name evidence="3" type="primary">Aste57867_25323</name>
    <name evidence="2" type="ORF">As57867_025245</name>
    <name evidence="3" type="ORF">ASTE57867_25323</name>
</gene>
<accession>A0A485LTI2</accession>
<dbReference type="PANTHER" id="PTHR39200">
    <property type="entry name" value="HYPOTHETICAL EXPORTED PROTEIN"/>
    <property type="match status" value="1"/>
</dbReference>
<dbReference type="PANTHER" id="PTHR39200:SF1">
    <property type="entry name" value="AUTO-TRANSPORTER ADHESIN HEAD GIN DOMAIN-CONTAINING PROTEIN-RELATED"/>
    <property type="match status" value="1"/>
</dbReference>
<dbReference type="EMBL" id="VJMH01007521">
    <property type="protein sequence ID" value="KAF0682525.1"/>
    <property type="molecule type" value="Genomic_DNA"/>
</dbReference>
<evidence type="ECO:0000259" key="1">
    <source>
        <dbReference type="Pfam" id="PF10988"/>
    </source>
</evidence>
<dbReference type="InterPro" id="IPR021255">
    <property type="entry name" value="DUF2807"/>
</dbReference>
<dbReference type="OrthoDB" id="69971at2759"/>
<sequence length="438" mass="45853">MPSATPTTVAAIAATPAETRILATTVSTMPITSSATTGGPAVAASTLATTTPMSSSIYTEQDAIDATPTATTSSTMPSLMEHCWASGAGSLSTLRIDIPGRVVVSFDANQSDAATFVATSDSQAVLDAIQGDCDIMGSEPNTHEAKHHELHLRLVDRDMNAEGSLLVHVTVNHPISTFSTSTETIVQNGVLAFQSDDDKVKISTMGKKTLWIESMATIKASNISIEAMGSGEIFLTAPTAQLTNTLKLSSLGTGSIGFHATSGTISATTIHSSSLGTGSIVLHGNVVATTLKSELLGQGSISYYPTGKVDDSKVSILGSGNAYLGSIQTQTTFVETMGLGTAHVQAVDTLNCSGFGSGSIKYFNVTPTHLPKEKRQDGWFPSFPAPKVEHTVVNTFDTLTVPPVPDLHEGSHVLIVVHSIGKSFWSDQNAKKVRRMVD</sequence>
<dbReference type="Pfam" id="PF10988">
    <property type="entry name" value="DUF2807"/>
    <property type="match status" value="1"/>
</dbReference>
<proteinExistence type="predicted"/>
<dbReference type="EMBL" id="CAADRA010007547">
    <property type="protein sequence ID" value="VFU01948.1"/>
    <property type="molecule type" value="Genomic_DNA"/>
</dbReference>
<name>A0A485LTI2_9STRA</name>
<dbReference type="Proteomes" id="UP000332933">
    <property type="component" value="Unassembled WGS sequence"/>
</dbReference>
<evidence type="ECO:0000313" key="3">
    <source>
        <dbReference type="EMBL" id="VFU01948.1"/>
    </source>
</evidence>
<dbReference type="Gene3D" id="2.160.20.120">
    <property type="match status" value="1"/>
</dbReference>
<feature type="domain" description="Putative auto-transporter adhesin head GIN" evidence="1">
    <location>
        <begin position="248"/>
        <end position="364"/>
    </location>
</feature>
<dbReference type="AlphaFoldDB" id="A0A485LTI2"/>
<evidence type="ECO:0000313" key="2">
    <source>
        <dbReference type="EMBL" id="KAF0682525.1"/>
    </source>
</evidence>
<reference evidence="3 4" key="1">
    <citation type="submission" date="2019-03" db="EMBL/GenBank/DDBJ databases">
        <authorList>
            <person name="Gaulin E."/>
            <person name="Dumas B."/>
        </authorList>
    </citation>
    <scope>NUCLEOTIDE SEQUENCE [LARGE SCALE GENOMIC DNA]</scope>
    <source>
        <strain evidence="3">CBS 568.67</strain>
    </source>
</reference>